<evidence type="ECO:0000259" key="1">
    <source>
        <dbReference type="PROSITE" id="PS51094"/>
    </source>
</evidence>
<dbReference type="NCBIfam" id="TIGR01419">
    <property type="entry name" value="nitro_reg_IIA"/>
    <property type="match status" value="1"/>
</dbReference>
<evidence type="ECO:0000313" key="2">
    <source>
        <dbReference type="EMBL" id="MCP1726072.1"/>
    </source>
</evidence>
<proteinExistence type="predicted"/>
<dbReference type="PANTHER" id="PTHR47738">
    <property type="entry name" value="PTS SYSTEM FRUCTOSE-LIKE EIIA COMPONENT-RELATED"/>
    <property type="match status" value="1"/>
</dbReference>
<keyword evidence="3" id="KW-1185">Reference proteome</keyword>
<evidence type="ECO:0000313" key="3">
    <source>
        <dbReference type="Proteomes" id="UP001523550"/>
    </source>
</evidence>
<gene>
    <name evidence="2" type="ORF">J2T60_000037</name>
</gene>
<reference evidence="2 3" key="1">
    <citation type="submission" date="2022-03" db="EMBL/GenBank/DDBJ databases">
        <title>Genomic Encyclopedia of Type Strains, Phase III (KMG-III): the genomes of soil and plant-associated and newly described type strains.</title>
        <authorList>
            <person name="Whitman W."/>
        </authorList>
    </citation>
    <scope>NUCLEOTIDE SEQUENCE [LARGE SCALE GENOMIC DNA]</scope>
    <source>
        <strain evidence="2 3">BSker1</strain>
    </source>
</reference>
<dbReference type="InterPro" id="IPR002178">
    <property type="entry name" value="PTS_EIIA_type-2_dom"/>
</dbReference>
<dbReference type="PANTHER" id="PTHR47738:SF1">
    <property type="entry name" value="NITROGEN REGULATORY PROTEIN"/>
    <property type="match status" value="1"/>
</dbReference>
<dbReference type="EMBL" id="JALJYF010000001">
    <property type="protein sequence ID" value="MCP1726072.1"/>
    <property type="molecule type" value="Genomic_DNA"/>
</dbReference>
<name>A0ABT1G4Q7_9GAMM</name>
<dbReference type="SUPFAM" id="SSF55804">
    <property type="entry name" value="Phoshotransferase/anion transport protein"/>
    <property type="match status" value="1"/>
</dbReference>
<dbReference type="InterPro" id="IPR006320">
    <property type="entry name" value="PTS_Nitro_regul"/>
</dbReference>
<sequence length="158" mass="17048">MKISDLIAPERIDAHTQAGGKKRALEILSELLAKDAQALNRGQVFSSMISRERLGSTAIGSGVAIPHGRIEGLNYSIGAFIRLDEPVDFDATDGGPVDMLFALLVPTHCAEEHLNALAALAQLFSQAEFCDRLRQADNAETVYELLIQADKDQTQASA</sequence>
<dbReference type="PROSITE" id="PS00372">
    <property type="entry name" value="PTS_EIIA_TYPE_2_HIS"/>
    <property type="match status" value="1"/>
</dbReference>
<organism evidence="2 3">
    <name type="scientific">Natronospira proteinivora</name>
    <dbReference type="NCBI Taxonomy" id="1807133"/>
    <lineage>
        <taxon>Bacteria</taxon>
        <taxon>Pseudomonadati</taxon>
        <taxon>Pseudomonadota</taxon>
        <taxon>Gammaproteobacteria</taxon>
        <taxon>Natronospirales</taxon>
        <taxon>Natronospiraceae</taxon>
        <taxon>Natronospira</taxon>
    </lineage>
</organism>
<dbReference type="Gene3D" id="3.40.930.10">
    <property type="entry name" value="Mannitol-specific EII, Chain A"/>
    <property type="match status" value="1"/>
</dbReference>
<protein>
    <submittedName>
        <fullName evidence="2">PTS system nitrogen regulatory IIA component</fullName>
    </submittedName>
</protein>
<comment type="caution">
    <text evidence="2">The sequence shown here is derived from an EMBL/GenBank/DDBJ whole genome shotgun (WGS) entry which is preliminary data.</text>
</comment>
<dbReference type="InterPro" id="IPR051541">
    <property type="entry name" value="PTS_SugarTrans_NitroReg"/>
</dbReference>
<feature type="domain" description="PTS EIIA type-2" evidence="1">
    <location>
        <begin position="5"/>
        <end position="149"/>
    </location>
</feature>
<dbReference type="InterPro" id="IPR016152">
    <property type="entry name" value="PTrfase/Anion_transptr"/>
</dbReference>
<accession>A0ABT1G4Q7</accession>
<dbReference type="Pfam" id="PF00359">
    <property type="entry name" value="PTS_EIIA_2"/>
    <property type="match status" value="1"/>
</dbReference>
<dbReference type="Proteomes" id="UP001523550">
    <property type="component" value="Unassembled WGS sequence"/>
</dbReference>
<dbReference type="CDD" id="cd00211">
    <property type="entry name" value="PTS_IIA_fru"/>
    <property type="match status" value="1"/>
</dbReference>
<dbReference type="RefSeq" id="WP_253443743.1">
    <property type="nucleotide sequence ID" value="NZ_JALJYF010000001.1"/>
</dbReference>
<dbReference type="PROSITE" id="PS51094">
    <property type="entry name" value="PTS_EIIA_TYPE_2"/>
    <property type="match status" value="1"/>
</dbReference>